<feature type="region of interest" description="Disordered" evidence="1">
    <location>
        <begin position="1"/>
        <end position="45"/>
    </location>
</feature>
<comment type="caution">
    <text evidence="2">The sequence shown here is derived from an EMBL/GenBank/DDBJ whole genome shotgun (WGS) entry which is preliminary data.</text>
</comment>
<dbReference type="AlphaFoldDB" id="A0A2M6WA82"/>
<proteinExistence type="predicted"/>
<organism evidence="2 3">
    <name type="scientific">Candidatus Kuenenbacteria bacterium CG10_big_fil_rev_8_21_14_0_10_36_11</name>
    <dbReference type="NCBI Taxonomy" id="1974618"/>
    <lineage>
        <taxon>Bacteria</taxon>
        <taxon>Candidatus Kueneniibacteriota</taxon>
    </lineage>
</organism>
<gene>
    <name evidence="2" type="ORF">COU23_03020</name>
</gene>
<accession>A0A2M6WA82</accession>
<evidence type="ECO:0000313" key="3">
    <source>
        <dbReference type="Proteomes" id="UP000231464"/>
    </source>
</evidence>
<dbReference type="EMBL" id="PFBP01000049">
    <property type="protein sequence ID" value="PIT89595.1"/>
    <property type="molecule type" value="Genomic_DNA"/>
</dbReference>
<sequence length="93" mass="10252">MKKLKSGVPTSLARNSAAAESEGGQKLVPCRDTGFLPPQPPARLATRSVAGRPSFLPARAIGFQNSQSGFCSKKVRILTKRHRIYILYFIFNF</sequence>
<evidence type="ECO:0000256" key="1">
    <source>
        <dbReference type="SAM" id="MobiDB-lite"/>
    </source>
</evidence>
<dbReference type="Proteomes" id="UP000231464">
    <property type="component" value="Unassembled WGS sequence"/>
</dbReference>
<protein>
    <submittedName>
        <fullName evidence="2">Uncharacterized protein</fullName>
    </submittedName>
</protein>
<reference evidence="3" key="1">
    <citation type="submission" date="2017-09" db="EMBL/GenBank/DDBJ databases">
        <title>Depth-based differentiation of microbial function through sediment-hosted aquifers and enrichment of novel symbionts in the deep terrestrial subsurface.</title>
        <authorList>
            <person name="Probst A.J."/>
            <person name="Ladd B."/>
            <person name="Jarett J.K."/>
            <person name="Geller-Mcgrath D.E."/>
            <person name="Sieber C.M.K."/>
            <person name="Emerson J.B."/>
            <person name="Anantharaman K."/>
            <person name="Thomas B.C."/>
            <person name="Malmstrom R."/>
            <person name="Stieglmeier M."/>
            <person name="Klingl A."/>
            <person name="Woyke T."/>
            <person name="Ryan C.M."/>
            <person name="Banfield J.F."/>
        </authorList>
    </citation>
    <scope>NUCLEOTIDE SEQUENCE [LARGE SCALE GENOMIC DNA]</scope>
</reference>
<evidence type="ECO:0000313" key="2">
    <source>
        <dbReference type="EMBL" id="PIT89595.1"/>
    </source>
</evidence>
<name>A0A2M6WA82_9BACT</name>